<dbReference type="AlphaFoldDB" id="A0A1Y6K606"/>
<proteinExistence type="predicted"/>
<name>A0A1Y6K606_9CHLR</name>
<dbReference type="EMBL" id="LT859958">
    <property type="protein sequence ID" value="SMX55073.1"/>
    <property type="molecule type" value="Genomic_DNA"/>
</dbReference>
<evidence type="ECO:0000313" key="2">
    <source>
        <dbReference type="EMBL" id="SMX55073.1"/>
    </source>
</evidence>
<dbReference type="Proteomes" id="UP000195514">
    <property type="component" value="Chromosome I"/>
</dbReference>
<protein>
    <submittedName>
        <fullName evidence="2">Uncharacterized protein</fullName>
    </submittedName>
</protein>
<sequence length="21" mass="2518">MIASLENEKTREHEFRSQKAI</sequence>
<organism evidence="2 3">
    <name type="scientific">Candidatus Brevifilum fermentans</name>
    <dbReference type="NCBI Taxonomy" id="1986204"/>
    <lineage>
        <taxon>Bacteria</taxon>
        <taxon>Bacillati</taxon>
        <taxon>Chloroflexota</taxon>
        <taxon>Anaerolineae</taxon>
        <taxon>Anaerolineales</taxon>
        <taxon>Anaerolineaceae</taxon>
        <taxon>Candidatus Brevifilum</taxon>
    </lineage>
</organism>
<reference evidence="3" key="1">
    <citation type="submission" date="2017-05" db="EMBL/GenBank/DDBJ databases">
        <authorList>
            <person name="Kirkegaard R."/>
            <person name="Mcilroy J S."/>
        </authorList>
    </citation>
    <scope>NUCLEOTIDE SEQUENCE [LARGE SCALE GENOMIC DNA]</scope>
</reference>
<dbReference type="KEGG" id="abat:CFX1CAM_2008"/>
<keyword evidence="3" id="KW-1185">Reference proteome</keyword>
<feature type="region of interest" description="Disordered" evidence="1">
    <location>
        <begin position="1"/>
        <end position="21"/>
    </location>
</feature>
<evidence type="ECO:0000313" key="3">
    <source>
        <dbReference type="Proteomes" id="UP000195514"/>
    </source>
</evidence>
<accession>A0A1Y6K606</accession>
<gene>
    <name evidence="2" type="ORF">CFX1CAM_2008</name>
</gene>
<evidence type="ECO:0000256" key="1">
    <source>
        <dbReference type="SAM" id="MobiDB-lite"/>
    </source>
</evidence>